<dbReference type="InterPro" id="IPR038729">
    <property type="entry name" value="Rad50/SbcC_AAA"/>
</dbReference>
<evidence type="ECO:0000259" key="2">
    <source>
        <dbReference type="Pfam" id="PF13476"/>
    </source>
</evidence>
<dbReference type="GO" id="GO:0000731">
    <property type="term" value="P:DNA synthesis involved in DNA repair"/>
    <property type="evidence" value="ECO:0007669"/>
    <property type="project" value="TreeGrafter"/>
</dbReference>
<dbReference type="EMBL" id="JARTMM020000001">
    <property type="protein sequence ID" value="MEC5495684.1"/>
    <property type="molecule type" value="Genomic_DNA"/>
</dbReference>
<dbReference type="InterPro" id="IPR027417">
    <property type="entry name" value="P-loop_NTPase"/>
</dbReference>
<dbReference type="PANTHER" id="PTHR32182">
    <property type="entry name" value="DNA REPLICATION AND REPAIR PROTEIN RECF"/>
    <property type="match status" value="1"/>
</dbReference>
<dbReference type="Gene3D" id="3.40.50.300">
    <property type="entry name" value="P-loop containing nucleotide triphosphate hydrolases"/>
    <property type="match status" value="2"/>
</dbReference>
<sequence length="875" mass="99900">MVREEYLRFLQTFNVDSTSINAKKIANIVLDNLEELTQLSTHQGQRIRRIIALAQPQWNEIRTDITIINSANSNDYQRIKQLKHMVVGPFRGFARAEEFNLDSQCVLIYGPNGTGKSSFCEALEYGLLGSVSEAETKRFRDQAEYLKNAHVNQFTPPHIIAKDANEDDVIVEPNASKYRFCFVEKNRIDNFSRIAAQAPSKQTELISTLFGLEAFTDYVRNFTTEIDERYIDIQGEKTKLLAQKRLELSSAEQIKINNIAELETITQEELALAQRYKNNFSFNLMVSEIIGTTDSLGAIHQLEKELQTPVPLKSNLTTSALDILINNIQVNINQLNSQQQELGSYSQQISFKQLYEAVIQIQPSNPESCPACHTPLNLVTINPYLHSQEELEKLQHLAKIQKRIQDTQQTIGQQLFSLSQIVNTCLHFLSTNNQLVAYQIPNGIQPTLSWWNSLLQYLADGYTPYQHIVAQVKHLENTDLLSSQAQATRNSTLEELNRLREFERQITILQTRRNTALKEISKAELLITNFNTQNAQLINEVTLEESILQRNQSILEGYTEFVTKINAYSRLLPSQLVADLGETVTTLYNAFNRYDASHEKLASVKLPLTQSQKLLISFQKDPTTFFDALHILSEGHIRCIGLAILLAKNIKENCPILIFDDPVNAIDDEHRAAIRETLFKDSFFEQTQIILAIHGEEFFNNTHQMLGKERAAISQSYIFSPHKPDNHIYVLSLQRPRNHVLVARELYSRGEYRDALMSSRRALENLCDKTWFHYGKHCDRNDGLISVSRRSPDQPWDLRNLAENLKSKIDKSQANIPKKTEIVSALTLLLGPNGTSPCWRYLNKGTHDEDNLPEFDQHIVGKIVSSLEQLDSALN</sequence>
<gene>
    <name evidence="4" type="ORF">P9867_003755</name>
    <name evidence="3" type="ORF">P9867_19045</name>
</gene>
<dbReference type="Pfam" id="PF13476">
    <property type="entry name" value="AAA_23"/>
    <property type="match status" value="1"/>
</dbReference>
<evidence type="ECO:0000313" key="4">
    <source>
        <dbReference type="EMBL" id="MEC5495684.1"/>
    </source>
</evidence>
<dbReference type="EMBL" id="JARTMM010000120">
    <property type="protein sequence ID" value="MDK4883669.1"/>
    <property type="molecule type" value="Genomic_DNA"/>
</dbReference>
<dbReference type="AlphaFoldDB" id="A0A5P3MGE0"/>
<name>A0A5P3MGE0_ACIBA</name>
<dbReference type="PANTHER" id="PTHR32182:SF0">
    <property type="entry name" value="DNA REPLICATION AND REPAIR PROTEIN RECF"/>
    <property type="match status" value="1"/>
</dbReference>
<dbReference type="GO" id="GO:0006302">
    <property type="term" value="P:double-strand break repair"/>
    <property type="evidence" value="ECO:0007669"/>
    <property type="project" value="InterPro"/>
</dbReference>
<comment type="caution">
    <text evidence="3">The sequence shown here is derived from an EMBL/GenBank/DDBJ whole genome shotgun (WGS) entry which is preliminary data.</text>
</comment>
<feature type="coiled-coil region" evidence="1">
    <location>
        <begin position="499"/>
        <end position="540"/>
    </location>
</feature>
<keyword evidence="1" id="KW-0175">Coiled coil</keyword>
<dbReference type="GO" id="GO:0016887">
    <property type="term" value="F:ATP hydrolysis activity"/>
    <property type="evidence" value="ECO:0007669"/>
    <property type="project" value="InterPro"/>
</dbReference>
<dbReference type="CDD" id="cd00267">
    <property type="entry name" value="ABC_ATPase"/>
    <property type="match status" value="1"/>
</dbReference>
<accession>A0A5P3MGE0</accession>
<evidence type="ECO:0000313" key="3">
    <source>
        <dbReference type="EMBL" id="MDK4883669.1"/>
    </source>
</evidence>
<proteinExistence type="predicted"/>
<evidence type="ECO:0000256" key="1">
    <source>
        <dbReference type="SAM" id="Coils"/>
    </source>
</evidence>
<feature type="domain" description="Rad50/SbcC-type AAA" evidence="2">
    <location>
        <begin position="90"/>
        <end position="410"/>
    </location>
</feature>
<organism evidence="3">
    <name type="scientific">Acinetobacter baumannii</name>
    <dbReference type="NCBI Taxonomy" id="470"/>
    <lineage>
        <taxon>Bacteria</taxon>
        <taxon>Pseudomonadati</taxon>
        <taxon>Pseudomonadota</taxon>
        <taxon>Gammaproteobacteria</taxon>
        <taxon>Moraxellales</taxon>
        <taxon>Moraxellaceae</taxon>
        <taxon>Acinetobacter</taxon>
        <taxon>Acinetobacter calcoaceticus/baumannii complex</taxon>
    </lineage>
</organism>
<dbReference type="SUPFAM" id="SSF52540">
    <property type="entry name" value="P-loop containing nucleoside triphosphate hydrolases"/>
    <property type="match status" value="1"/>
</dbReference>
<reference evidence="3" key="2">
    <citation type="submission" date="2023-01" db="EMBL/GenBank/DDBJ databases">
        <title>Genomic dissection of endemic carbapenem resistance: metallo-beta-lactamase gene dissemination through clonal, plasmid and integron transfer pathways.</title>
        <authorList>
            <person name="Macesic N."/>
        </authorList>
    </citation>
    <scope>NUCLEOTIDE SEQUENCE</scope>
    <source>
        <strain evidence="3">CPO519</strain>
    </source>
</reference>
<protein>
    <submittedName>
        <fullName evidence="3">AAA family ATPase</fullName>
    </submittedName>
</protein>
<dbReference type="RefSeq" id="WP_000251195.1">
    <property type="nucleotide sequence ID" value="NZ_CAXOAB010000011.1"/>
</dbReference>
<reference evidence="4 5" key="1">
    <citation type="journal article" date="2023" name="Nat. Commun.">
        <title>Genomic dissection of endemic carbapenem resistance reveals metallo-beta-lactamase dissemination through clonal, plasmid and integron transfer.</title>
        <authorList>
            <person name="Macesic N."/>
            <person name="Hawkey J."/>
            <person name="Vezina B."/>
            <person name="Wisniewski J.A."/>
            <person name="Cottingham H."/>
            <person name="Blakeway L.V."/>
            <person name="Harshegyi T."/>
            <person name="Pragastis K."/>
            <person name="Badoordeen G.Z."/>
            <person name="Dennison A."/>
            <person name="Spelman D.W."/>
            <person name="Jenney A.W.J."/>
            <person name="Peleg A.Y."/>
        </authorList>
    </citation>
    <scope>NUCLEOTIDE SEQUENCE [LARGE SCALE GENOMIC DNA]</scope>
    <source>
        <strain evidence="4 5">CPO519</strain>
    </source>
</reference>
<dbReference type="Proteomes" id="UP001174156">
    <property type="component" value="Unassembled WGS sequence"/>
</dbReference>
<evidence type="ECO:0000313" key="5">
    <source>
        <dbReference type="Proteomes" id="UP001174156"/>
    </source>
</evidence>
<reference evidence="4" key="3">
    <citation type="submission" date="2024-01" db="EMBL/GenBank/DDBJ databases">
        <authorList>
            <person name="Macesic N."/>
        </authorList>
    </citation>
    <scope>NUCLEOTIDE SEQUENCE</scope>
    <source>
        <strain evidence="4">CPO519</strain>
    </source>
</reference>